<feature type="domain" description="Tripartite ATP-independent periplasmic transporters DctQ component" evidence="10">
    <location>
        <begin position="30"/>
        <end position="153"/>
    </location>
</feature>
<dbReference type="RefSeq" id="WP_175495886.1">
    <property type="nucleotide sequence ID" value="NZ_FNZQ01000005.1"/>
</dbReference>
<comment type="similarity">
    <text evidence="8 9">Belongs to the TRAP transporter small permease family.</text>
</comment>
<dbReference type="Proteomes" id="UP000199283">
    <property type="component" value="Unassembled WGS sequence"/>
</dbReference>
<evidence type="ECO:0000256" key="7">
    <source>
        <dbReference type="ARBA" id="ARBA00023136"/>
    </source>
</evidence>
<dbReference type="Pfam" id="PF04290">
    <property type="entry name" value="DctQ"/>
    <property type="match status" value="1"/>
</dbReference>
<comment type="subunit">
    <text evidence="9">The complex comprises the extracytoplasmic solute receptor protein and the two transmembrane proteins.</text>
</comment>
<keyword evidence="6 9" id="KW-1133">Transmembrane helix</keyword>
<evidence type="ECO:0000256" key="3">
    <source>
        <dbReference type="ARBA" id="ARBA00022475"/>
    </source>
</evidence>
<feature type="transmembrane region" description="Helical" evidence="9">
    <location>
        <begin position="51"/>
        <end position="69"/>
    </location>
</feature>
<gene>
    <name evidence="11" type="ORF">SAMN04488526_2675</name>
</gene>
<dbReference type="InterPro" id="IPR055348">
    <property type="entry name" value="DctQ"/>
</dbReference>
<comment type="subcellular location">
    <subcellularLocation>
        <location evidence="1 9">Cell inner membrane</location>
        <topology evidence="1 9">Multi-pass membrane protein</topology>
    </subcellularLocation>
</comment>
<evidence type="ECO:0000256" key="8">
    <source>
        <dbReference type="ARBA" id="ARBA00038436"/>
    </source>
</evidence>
<comment type="function">
    <text evidence="9">Part of the tripartite ATP-independent periplasmic (TRAP) transport system.</text>
</comment>
<keyword evidence="3" id="KW-1003">Cell membrane</keyword>
<dbReference type="GO" id="GO:0015740">
    <property type="term" value="P:C4-dicarboxylate transport"/>
    <property type="evidence" value="ECO:0007669"/>
    <property type="project" value="TreeGrafter"/>
</dbReference>
<evidence type="ECO:0000313" key="12">
    <source>
        <dbReference type="Proteomes" id="UP000199283"/>
    </source>
</evidence>
<proteinExistence type="inferred from homology"/>
<evidence type="ECO:0000256" key="9">
    <source>
        <dbReference type="RuleBase" id="RU369079"/>
    </source>
</evidence>
<dbReference type="PANTHER" id="PTHR35011:SF2">
    <property type="entry name" value="2,3-DIKETO-L-GULONATE TRAP TRANSPORTER SMALL PERMEASE PROTEIN YIAM"/>
    <property type="match status" value="1"/>
</dbReference>
<organism evidence="11 12">
    <name type="scientific">Jannaschia helgolandensis</name>
    <dbReference type="NCBI Taxonomy" id="188906"/>
    <lineage>
        <taxon>Bacteria</taxon>
        <taxon>Pseudomonadati</taxon>
        <taxon>Pseudomonadota</taxon>
        <taxon>Alphaproteobacteria</taxon>
        <taxon>Rhodobacterales</taxon>
        <taxon>Roseobacteraceae</taxon>
        <taxon>Jannaschia</taxon>
    </lineage>
</organism>
<dbReference type="AlphaFoldDB" id="A0A1H7Q7V0"/>
<dbReference type="EMBL" id="FNZQ01000005">
    <property type="protein sequence ID" value="SEL43724.1"/>
    <property type="molecule type" value="Genomic_DNA"/>
</dbReference>
<evidence type="ECO:0000256" key="6">
    <source>
        <dbReference type="ARBA" id="ARBA00022989"/>
    </source>
</evidence>
<keyword evidence="5 9" id="KW-0812">Transmembrane</keyword>
<keyword evidence="2 9" id="KW-0813">Transport</keyword>
<feature type="transmembrane region" description="Helical" evidence="9">
    <location>
        <begin position="89"/>
        <end position="111"/>
    </location>
</feature>
<dbReference type="GO" id="GO:0022857">
    <property type="term" value="F:transmembrane transporter activity"/>
    <property type="evidence" value="ECO:0007669"/>
    <property type="project" value="UniProtKB-UniRule"/>
</dbReference>
<evidence type="ECO:0000259" key="10">
    <source>
        <dbReference type="Pfam" id="PF04290"/>
    </source>
</evidence>
<keyword evidence="7 9" id="KW-0472">Membrane</keyword>
<evidence type="ECO:0000313" key="11">
    <source>
        <dbReference type="EMBL" id="SEL43724.1"/>
    </source>
</evidence>
<dbReference type="InterPro" id="IPR007387">
    <property type="entry name" value="TRAP_DctQ"/>
</dbReference>
<sequence length="183" mass="20058">MMELIWIDRLRRINRWVALATGAMLLACAAFVLADIILRRLGSSLGGTDEIAGYAMAIGTAWGMSYTLLELGHVRIDLLRSRGGTGLKAMADIFSMIVLTATVTFIAIQAWPVVERSLTNSSRANTPLETPLIWVQVPWFAGWIWFATVSALVTCLALSMVLRGRAEETEAIIGAFAEQETLQ</sequence>
<evidence type="ECO:0000256" key="2">
    <source>
        <dbReference type="ARBA" id="ARBA00022448"/>
    </source>
</evidence>
<dbReference type="STRING" id="188906.SAMN04488526_2675"/>
<accession>A0A1H7Q7V0</accession>
<reference evidence="11 12" key="1">
    <citation type="submission" date="2016-10" db="EMBL/GenBank/DDBJ databases">
        <authorList>
            <person name="de Groot N.N."/>
        </authorList>
    </citation>
    <scope>NUCLEOTIDE SEQUENCE [LARGE SCALE GENOMIC DNA]</scope>
    <source>
        <strain evidence="11 12">DSM 14858</strain>
    </source>
</reference>
<protein>
    <recommendedName>
        <fullName evidence="9">TRAP transporter small permease protein</fullName>
    </recommendedName>
</protein>
<feature type="transmembrane region" description="Helical" evidence="9">
    <location>
        <begin position="140"/>
        <end position="162"/>
    </location>
</feature>
<evidence type="ECO:0000256" key="4">
    <source>
        <dbReference type="ARBA" id="ARBA00022519"/>
    </source>
</evidence>
<evidence type="ECO:0000256" key="1">
    <source>
        <dbReference type="ARBA" id="ARBA00004429"/>
    </source>
</evidence>
<feature type="transmembrane region" description="Helical" evidence="9">
    <location>
        <begin position="16"/>
        <end position="39"/>
    </location>
</feature>
<name>A0A1H7Q7V0_9RHOB</name>
<keyword evidence="12" id="KW-1185">Reference proteome</keyword>
<dbReference type="PANTHER" id="PTHR35011">
    <property type="entry name" value="2,3-DIKETO-L-GULONATE TRAP TRANSPORTER SMALL PERMEASE PROTEIN YIAM"/>
    <property type="match status" value="1"/>
</dbReference>
<keyword evidence="4 9" id="KW-0997">Cell inner membrane</keyword>
<dbReference type="GO" id="GO:0005886">
    <property type="term" value="C:plasma membrane"/>
    <property type="evidence" value="ECO:0007669"/>
    <property type="project" value="UniProtKB-SubCell"/>
</dbReference>
<evidence type="ECO:0000256" key="5">
    <source>
        <dbReference type="ARBA" id="ARBA00022692"/>
    </source>
</evidence>